<keyword evidence="2" id="KW-0472">Membrane</keyword>
<dbReference type="RefSeq" id="WP_045438212.1">
    <property type="nucleotide sequence ID" value="NZ_MOYO01000001.1"/>
</dbReference>
<accession>A0A0B8NHY0</accession>
<organism evidence="5 6">
    <name type="scientific">Nocardia seriolae</name>
    <dbReference type="NCBI Taxonomy" id="37332"/>
    <lineage>
        <taxon>Bacteria</taxon>
        <taxon>Bacillati</taxon>
        <taxon>Actinomycetota</taxon>
        <taxon>Actinomycetes</taxon>
        <taxon>Mycobacteriales</taxon>
        <taxon>Nocardiaceae</taxon>
        <taxon>Nocardia</taxon>
    </lineage>
</organism>
<dbReference type="KEGG" id="nsr:NS506_00722"/>
<evidence type="ECO:0000313" key="5">
    <source>
        <dbReference type="EMBL" id="GAP30202.1"/>
    </source>
</evidence>
<dbReference type="Proteomes" id="UP000180166">
    <property type="component" value="Chromosome"/>
</dbReference>
<feature type="compositionally biased region" description="Pro residues" evidence="1">
    <location>
        <begin position="344"/>
        <end position="358"/>
    </location>
</feature>
<feature type="transmembrane region" description="Helical" evidence="2">
    <location>
        <begin position="28"/>
        <end position="47"/>
    </location>
</feature>
<reference evidence="6" key="1">
    <citation type="submission" date="2015-07" db="EMBL/GenBank/DDBJ databases">
        <title>Nocardia seriolae U-1 whole genome shotgun sequence.</title>
        <authorList>
            <person name="Imajoh M."/>
            <person name="Fukumoto Y."/>
            <person name="Sukeda M."/>
            <person name="Yamane J."/>
            <person name="Yamasaki K."/>
            <person name="Shimizu M."/>
            <person name="Ohnishi K."/>
            <person name="Oshima S."/>
        </authorList>
    </citation>
    <scope>NUCLEOTIDE SEQUENCE [LARGE SCALE GENOMIC DNA]</scope>
    <source>
        <strain evidence="6">U-1</strain>
    </source>
</reference>
<reference evidence="4 7" key="3">
    <citation type="submission" date="2016-10" db="EMBL/GenBank/DDBJ databases">
        <title>Genome sequence of Nocardia seriolae strain EM150506, isolated from Anguila japonica.</title>
        <authorList>
            <person name="Han H.-J."/>
        </authorList>
    </citation>
    <scope>NUCLEOTIDE SEQUENCE [LARGE SCALE GENOMIC DNA]</scope>
    <source>
        <strain evidence="4 7">EM150506</strain>
    </source>
</reference>
<protein>
    <recommendedName>
        <fullName evidence="3">Septum formation-related domain-containing protein</fullName>
    </recommendedName>
</protein>
<dbReference type="EMBL" id="CP017839">
    <property type="protein sequence ID" value="APA94801.1"/>
    <property type="molecule type" value="Genomic_DNA"/>
</dbReference>
<proteinExistence type="predicted"/>
<keyword evidence="6" id="KW-1185">Reference proteome</keyword>
<evidence type="ECO:0000313" key="4">
    <source>
        <dbReference type="EMBL" id="APA94801.1"/>
    </source>
</evidence>
<keyword evidence="2" id="KW-0812">Transmembrane</keyword>
<gene>
    <name evidence="4" type="ORF">NS506_00722</name>
    <name evidence="5" type="ORF">NSK11_contig00074-0037</name>
</gene>
<evidence type="ECO:0000313" key="7">
    <source>
        <dbReference type="Proteomes" id="UP000180166"/>
    </source>
</evidence>
<dbReference type="Proteomes" id="UP000037179">
    <property type="component" value="Unassembled WGS sequence"/>
</dbReference>
<evidence type="ECO:0000256" key="2">
    <source>
        <dbReference type="SAM" id="Phobius"/>
    </source>
</evidence>
<keyword evidence="2" id="KW-1133">Transmembrane helix</keyword>
<evidence type="ECO:0000256" key="1">
    <source>
        <dbReference type="SAM" id="MobiDB-lite"/>
    </source>
</evidence>
<dbReference type="AlphaFoldDB" id="A0A0B8NHY0"/>
<dbReference type="Pfam" id="PF13845">
    <property type="entry name" value="Septum_form"/>
    <property type="match status" value="1"/>
</dbReference>
<feature type="domain" description="Septum formation-related" evidence="3">
    <location>
        <begin position="81"/>
        <end position="304"/>
    </location>
</feature>
<reference evidence="5 6" key="2">
    <citation type="journal article" date="2016" name="Genome Announc.">
        <title>Draft Genome Sequence of Erythromycin- and Oxytetracycline-Sensitive Nocardia seriolae Strain U-1 (NBRC 110359).</title>
        <authorList>
            <person name="Imajoh M."/>
            <person name="Sukeda M."/>
            <person name="Shimizu M."/>
            <person name="Yamane J."/>
            <person name="Ohnishi K."/>
            <person name="Oshima S."/>
        </authorList>
    </citation>
    <scope>NUCLEOTIDE SEQUENCE [LARGE SCALE GENOMIC DNA]</scope>
    <source>
        <strain evidence="5 6">U-1</strain>
    </source>
</reference>
<evidence type="ECO:0000313" key="6">
    <source>
        <dbReference type="Proteomes" id="UP000037179"/>
    </source>
</evidence>
<dbReference type="InterPro" id="IPR026004">
    <property type="entry name" value="Septum_form"/>
</dbReference>
<name>A0A0B8NHY0_9NOCA</name>
<sequence length="358" mass="37914">MDRLVTPFRAVESKLDKNGPLSASTVRWGLLAMAVGVTLAVLITMFMSNGFDSNRVKAHAPGGAEPTGAVAGTAFGTAKEGDCLTWSKPGGADLKKVDCSSKHMFEVTAVVDLSKYPGKEFGPGSVYPDSLRFTELRDEHCVSASQVYFDGKLDPRGKFDIGVIQPGKDGWKAGERSLRCGVQVKTTSGEAVVPSLGSVRNVNQSKVYDTGTCIGIKNGLPTGEPVDCTQPHAYEMMSTVDLGTHFNGGPPSKDDQDKFMSEQCAKDSADFLGSPNTVLDKTLTVFFDYVDARSWLVGSRSLNCMIGKGNDQGFSSITGSAKGDIQIDGQAPVPPPNSGRFTPAPLPGAAPPVMPQPR</sequence>
<evidence type="ECO:0000259" key="3">
    <source>
        <dbReference type="Pfam" id="PF13845"/>
    </source>
</evidence>
<dbReference type="EMBL" id="BBYQ01000074">
    <property type="protein sequence ID" value="GAP30202.1"/>
    <property type="molecule type" value="Genomic_DNA"/>
</dbReference>
<feature type="region of interest" description="Disordered" evidence="1">
    <location>
        <begin position="317"/>
        <end position="358"/>
    </location>
</feature>
<dbReference type="OrthoDB" id="4266126at2"/>